<sequence>LVFYQPTRNSATADWSVNTSSGELSCEYKAVRGVVFLVTHTDRALLVVDALVVVIAEAVLVPGAQTIGAALLQMETAVRAADLVHHLHNSKQRIHRSRCLLFLSPYF</sequence>
<dbReference type="AlphaFoldDB" id="A0A0K0DG13"/>
<proteinExistence type="predicted"/>
<organism evidence="1 2">
    <name type="scientific">Angiostrongylus cantonensis</name>
    <name type="common">Rat lungworm</name>
    <dbReference type="NCBI Taxonomy" id="6313"/>
    <lineage>
        <taxon>Eukaryota</taxon>
        <taxon>Metazoa</taxon>
        <taxon>Ecdysozoa</taxon>
        <taxon>Nematoda</taxon>
        <taxon>Chromadorea</taxon>
        <taxon>Rhabditida</taxon>
        <taxon>Rhabditina</taxon>
        <taxon>Rhabditomorpha</taxon>
        <taxon>Strongyloidea</taxon>
        <taxon>Metastrongylidae</taxon>
        <taxon>Angiostrongylus</taxon>
    </lineage>
</organism>
<evidence type="ECO:0000313" key="2">
    <source>
        <dbReference type="WBParaSite" id="ACAC_0000996001-mRNA-1"/>
    </source>
</evidence>
<reference evidence="1" key="1">
    <citation type="submission" date="2012-09" db="EMBL/GenBank/DDBJ databases">
        <authorList>
            <person name="Martin A.A."/>
        </authorList>
    </citation>
    <scope>NUCLEOTIDE SEQUENCE</scope>
</reference>
<dbReference type="WBParaSite" id="ACAC_0000996001-mRNA-1">
    <property type="protein sequence ID" value="ACAC_0000996001-mRNA-1"/>
    <property type="gene ID" value="ACAC_0000996001"/>
</dbReference>
<dbReference type="Proteomes" id="UP000035642">
    <property type="component" value="Unassembled WGS sequence"/>
</dbReference>
<accession>A0A0K0DG13</accession>
<evidence type="ECO:0000313" key="1">
    <source>
        <dbReference type="Proteomes" id="UP000035642"/>
    </source>
</evidence>
<reference evidence="2" key="2">
    <citation type="submission" date="2017-02" db="UniProtKB">
        <authorList>
            <consortium name="WormBaseParasite"/>
        </authorList>
    </citation>
    <scope>IDENTIFICATION</scope>
</reference>
<protein>
    <submittedName>
        <fullName evidence="2">Ig-like domain-containing protein</fullName>
    </submittedName>
</protein>
<keyword evidence="1" id="KW-1185">Reference proteome</keyword>
<name>A0A0K0DG13_ANGCA</name>